<organism evidence="12 13">
    <name type="scientific">Alectoria fallacina</name>
    <dbReference type="NCBI Taxonomy" id="1903189"/>
    <lineage>
        <taxon>Eukaryota</taxon>
        <taxon>Fungi</taxon>
        <taxon>Dikarya</taxon>
        <taxon>Ascomycota</taxon>
        <taxon>Pezizomycotina</taxon>
        <taxon>Lecanoromycetes</taxon>
        <taxon>OSLEUM clade</taxon>
        <taxon>Lecanoromycetidae</taxon>
        <taxon>Lecanorales</taxon>
        <taxon>Lecanorineae</taxon>
        <taxon>Parmeliaceae</taxon>
        <taxon>Alectoria</taxon>
    </lineage>
</organism>
<feature type="coiled-coil region" evidence="7">
    <location>
        <begin position="715"/>
        <end position="742"/>
    </location>
</feature>
<dbReference type="InterPro" id="IPR018026">
    <property type="entry name" value="DNA_repair_Rad4-like"/>
</dbReference>
<dbReference type="SMART" id="SM01032">
    <property type="entry name" value="BHD_3"/>
    <property type="match status" value="1"/>
</dbReference>
<proteinExistence type="inferred from homology"/>
<gene>
    <name evidence="12" type="ORF">ALECFALPRED_007011</name>
</gene>
<dbReference type="Pfam" id="PF10405">
    <property type="entry name" value="BHD_3"/>
    <property type="match status" value="1"/>
</dbReference>
<feature type="region of interest" description="Disordered" evidence="8">
    <location>
        <begin position="775"/>
        <end position="966"/>
    </location>
</feature>
<dbReference type="NCBIfam" id="TIGR00605">
    <property type="entry name" value="rad4"/>
    <property type="match status" value="1"/>
</dbReference>
<accession>A0A8H3IZK3</accession>
<dbReference type="InterPro" id="IPR018325">
    <property type="entry name" value="Rad4/PNGase_transGLS-fold"/>
</dbReference>
<keyword evidence="3" id="KW-0227">DNA damage</keyword>
<dbReference type="EMBL" id="CAJPDR010000457">
    <property type="protein sequence ID" value="CAF9936935.1"/>
    <property type="molecule type" value="Genomic_DNA"/>
</dbReference>
<evidence type="ECO:0000256" key="6">
    <source>
        <dbReference type="ARBA" id="ARBA00023242"/>
    </source>
</evidence>
<comment type="similarity">
    <text evidence="2">Belongs to the XPC family.</text>
</comment>
<feature type="compositionally biased region" description="Acidic residues" evidence="8">
    <location>
        <begin position="779"/>
        <end position="789"/>
    </location>
</feature>
<dbReference type="InterPro" id="IPR038765">
    <property type="entry name" value="Papain-like_cys_pep_sf"/>
</dbReference>
<feature type="compositionally biased region" description="Basic and acidic residues" evidence="8">
    <location>
        <begin position="863"/>
        <end position="875"/>
    </location>
</feature>
<keyword evidence="4" id="KW-0238">DNA-binding</keyword>
<feature type="compositionally biased region" description="Acidic residues" evidence="8">
    <location>
        <begin position="819"/>
        <end position="838"/>
    </location>
</feature>
<dbReference type="GO" id="GO:0003697">
    <property type="term" value="F:single-stranded DNA binding"/>
    <property type="evidence" value="ECO:0007669"/>
    <property type="project" value="TreeGrafter"/>
</dbReference>
<evidence type="ECO:0000313" key="12">
    <source>
        <dbReference type="EMBL" id="CAF9936935.1"/>
    </source>
</evidence>
<dbReference type="InterPro" id="IPR018326">
    <property type="entry name" value="Rad4_beta-hairpin_dom1"/>
</dbReference>
<evidence type="ECO:0000256" key="5">
    <source>
        <dbReference type="ARBA" id="ARBA00023204"/>
    </source>
</evidence>
<sequence>MARNTRGAKPKAIRNANVRNAVPDVYGEMLAEAVSSSPSRKNEDGTPVKRRRVGGRIVTQSVDVTASQRSGRSISTRGNNDLLEQPKPTPQHIEETESEDSADSDEDFEDVDLGSNVKQSDTSDHEMEESGELNLVLGGDNQKTPKSAQVKRKPITSMEKKLRLEIHKMHLCSLLVHVHLRNHWCNDEIVHSVIKSMLTRKTISYLNPDESKSQFQRSRSFMDGLTQASDAFRVDFKTSARGMSKPLWADTAETLALLQPPEDIDLPMQKTDFLAAAGKLKGSRDVGAQLFCAMLRAAGVDARLVCSLLPLPFQSAQKLTLPQVMRSASRLPRRRSREATLEPDSEADAGSDGPAIGERKVISSRAEIRSRLGQVKRSVSPEASSSEVSFHHKKASRKPIRESKYPVYWVEAFNEAVQKWIPIDPLVTKTIAKPFKFEPPAGDPGNNMSYVIAFEDDGSARDVTRRYAKAYNAKTRRDRVEVTKDGDKWWRRVMGLYRRSHGMDRDQVEDAELSAKEAAEPMPRNVQDFKDHPYYALERHLKRHEVIHPKREVGKVGAGRPGTTNALEPIYRRRDVHQLKSADKWYRMGREIKHGEQPLKRVAPRRTRESTLDPDDMDAADDDNAGTALYAPYQTTLYTAPPVVNGRIPKNIYGNLDVYVPSMVPPGGSHISHPETTRAARIVGIDYADAVTGFSFKGRHGTAITNGAVVAAEYQEAVEEVIKAFEDERVQAEEERRSLAALKMWKRFLAGLRIRERIESYDIEGERDATMKYELGKTEDEDEDEDGDEGGGFLPDRDADEPAHPTARSIPTRDLPDLANDDEGGVIFALEDEQEEMEAPPASDRFVKRVNVDDDDDGGGFLLDHDNQDAEEPIREISGNDQEDTNLKDIEKSAAQLSAENDDQEIFDEGGGFLPDDDDTRHETPSADDSIKPPNPEGGMLDKYSSFDPHDPRQIKAPSEEAVPDLPVGELEEAKMLQQLYELPRSEHFLLSKEDVTAPTESKSLETPSMRETAAGGQWGASAHISGRHLSNEPVPEGYPESDSSEDDKGSLLSHDPDDEDADPEWLA</sequence>
<evidence type="ECO:0000313" key="13">
    <source>
        <dbReference type="Proteomes" id="UP000664203"/>
    </source>
</evidence>
<dbReference type="Gene3D" id="3.30.60.290">
    <property type="entry name" value="Rad4, beta-hairpin domain BHD2"/>
    <property type="match status" value="1"/>
</dbReference>
<feature type="compositionally biased region" description="Basic residues" evidence="8">
    <location>
        <begin position="1"/>
        <end position="12"/>
    </location>
</feature>
<dbReference type="GO" id="GO:0006298">
    <property type="term" value="P:mismatch repair"/>
    <property type="evidence" value="ECO:0007669"/>
    <property type="project" value="TreeGrafter"/>
</dbReference>
<keyword evidence="6" id="KW-0539">Nucleus</keyword>
<feature type="compositionally biased region" description="Basic and acidic residues" evidence="8">
    <location>
        <begin position="919"/>
        <end position="931"/>
    </location>
</feature>
<evidence type="ECO:0000256" key="3">
    <source>
        <dbReference type="ARBA" id="ARBA00022763"/>
    </source>
</evidence>
<evidence type="ECO:0000259" key="11">
    <source>
        <dbReference type="SMART" id="SM01032"/>
    </source>
</evidence>
<feature type="compositionally biased region" description="Polar residues" evidence="8">
    <location>
        <begin position="58"/>
        <end position="79"/>
    </location>
</feature>
<dbReference type="InterPro" id="IPR004583">
    <property type="entry name" value="DNA_repair_Rad4"/>
</dbReference>
<feature type="compositionally biased region" description="Acidic residues" evidence="8">
    <location>
        <begin position="1057"/>
        <end position="1068"/>
    </location>
</feature>
<dbReference type="Pfam" id="PF03835">
    <property type="entry name" value="Rad4"/>
    <property type="match status" value="1"/>
</dbReference>
<dbReference type="PANTHER" id="PTHR12135">
    <property type="entry name" value="DNA REPAIR PROTEIN XP-C / RAD4"/>
    <property type="match status" value="1"/>
</dbReference>
<dbReference type="InterPro" id="IPR018327">
    <property type="entry name" value="BHD_2"/>
</dbReference>
<dbReference type="GO" id="GO:0005737">
    <property type="term" value="C:cytoplasm"/>
    <property type="evidence" value="ECO:0007669"/>
    <property type="project" value="TreeGrafter"/>
</dbReference>
<feature type="region of interest" description="Disordered" evidence="8">
    <location>
        <begin position="597"/>
        <end position="620"/>
    </location>
</feature>
<dbReference type="Proteomes" id="UP000664203">
    <property type="component" value="Unassembled WGS sequence"/>
</dbReference>
<evidence type="ECO:0000256" key="4">
    <source>
        <dbReference type="ARBA" id="ARBA00023125"/>
    </source>
</evidence>
<reference evidence="12" key="1">
    <citation type="submission" date="2021-03" db="EMBL/GenBank/DDBJ databases">
        <authorList>
            <person name="Tagirdzhanova G."/>
        </authorList>
    </citation>
    <scope>NUCLEOTIDE SEQUENCE</scope>
</reference>
<evidence type="ECO:0000259" key="9">
    <source>
        <dbReference type="SMART" id="SM01030"/>
    </source>
</evidence>
<comment type="subcellular location">
    <subcellularLocation>
        <location evidence="1">Nucleus</location>
    </subcellularLocation>
</comment>
<feature type="region of interest" description="Disordered" evidence="8">
    <location>
        <begin position="325"/>
        <end position="360"/>
    </location>
</feature>
<dbReference type="InterPro" id="IPR042488">
    <property type="entry name" value="Rad4_BHD3_sf"/>
</dbReference>
<evidence type="ECO:0008006" key="14">
    <source>
        <dbReference type="Google" id="ProtNLM"/>
    </source>
</evidence>
<keyword evidence="7" id="KW-0175">Coiled coil</keyword>
<dbReference type="SMART" id="SM01031">
    <property type="entry name" value="BHD_2"/>
    <property type="match status" value="1"/>
</dbReference>
<feature type="region of interest" description="Disordered" evidence="8">
    <location>
        <begin position="990"/>
        <end position="1068"/>
    </location>
</feature>
<dbReference type="Pfam" id="PF10404">
    <property type="entry name" value="BHD_2"/>
    <property type="match status" value="1"/>
</dbReference>
<name>A0A8H3IZK3_9LECA</name>
<dbReference type="GO" id="GO:0000111">
    <property type="term" value="C:nucleotide-excision repair factor 2 complex"/>
    <property type="evidence" value="ECO:0007669"/>
    <property type="project" value="TreeGrafter"/>
</dbReference>
<evidence type="ECO:0000256" key="1">
    <source>
        <dbReference type="ARBA" id="ARBA00004123"/>
    </source>
</evidence>
<dbReference type="Pfam" id="PF10403">
    <property type="entry name" value="BHD_1"/>
    <property type="match status" value="1"/>
</dbReference>
<dbReference type="GO" id="GO:0071942">
    <property type="term" value="C:XPC complex"/>
    <property type="evidence" value="ECO:0007669"/>
    <property type="project" value="TreeGrafter"/>
</dbReference>
<evidence type="ECO:0000256" key="2">
    <source>
        <dbReference type="ARBA" id="ARBA00009525"/>
    </source>
</evidence>
<evidence type="ECO:0000256" key="8">
    <source>
        <dbReference type="SAM" id="MobiDB-lite"/>
    </source>
</evidence>
<dbReference type="Gene3D" id="3.30.70.2460">
    <property type="entry name" value="Rad4, beta-hairpin domain BHD3"/>
    <property type="match status" value="1"/>
</dbReference>
<keyword evidence="13" id="KW-1185">Reference proteome</keyword>
<dbReference type="OrthoDB" id="300780at2759"/>
<dbReference type="GO" id="GO:0006289">
    <property type="term" value="P:nucleotide-excision repair"/>
    <property type="evidence" value="ECO:0007669"/>
    <property type="project" value="InterPro"/>
</dbReference>
<feature type="domain" description="Rad4 beta-hairpin" evidence="9">
    <location>
        <begin position="518"/>
        <end position="577"/>
    </location>
</feature>
<dbReference type="SUPFAM" id="SSF54001">
    <property type="entry name" value="Cysteine proteinases"/>
    <property type="match status" value="1"/>
</dbReference>
<dbReference type="InterPro" id="IPR036985">
    <property type="entry name" value="Transglutaminase-like_sf"/>
</dbReference>
<evidence type="ECO:0000256" key="7">
    <source>
        <dbReference type="SAM" id="Coils"/>
    </source>
</evidence>
<feature type="compositionally biased region" description="Low complexity" evidence="8">
    <location>
        <begin position="378"/>
        <end position="388"/>
    </location>
</feature>
<dbReference type="Gene3D" id="3.90.260.10">
    <property type="entry name" value="Transglutaminase-like"/>
    <property type="match status" value="1"/>
</dbReference>
<dbReference type="GO" id="GO:0003684">
    <property type="term" value="F:damaged DNA binding"/>
    <property type="evidence" value="ECO:0007669"/>
    <property type="project" value="InterPro"/>
</dbReference>
<feature type="domain" description="Rad4 beta-hairpin" evidence="11">
    <location>
        <begin position="648"/>
        <end position="722"/>
    </location>
</feature>
<dbReference type="AlphaFoldDB" id="A0A8H3IZK3"/>
<comment type="caution">
    <text evidence="12">The sequence shown here is derived from an EMBL/GenBank/DDBJ whole genome shotgun (WGS) entry which is preliminary data.</text>
</comment>
<feature type="region of interest" description="Disordered" evidence="8">
    <location>
        <begin position="1"/>
        <end position="153"/>
    </location>
</feature>
<dbReference type="SMART" id="SM01030">
    <property type="entry name" value="BHD_1"/>
    <property type="match status" value="1"/>
</dbReference>
<keyword evidence="5" id="KW-0234">DNA repair</keyword>
<feature type="region of interest" description="Disordered" evidence="8">
    <location>
        <begin position="372"/>
        <end position="395"/>
    </location>
</feature>
<dbReference type="PANTHER" id="PTHR12135:SF0">
    <property type="entry name" value="DNA REPAIR PROTEIN COMPLEMENTING XP-C CELLS"/>
    <property type="match status" value="1"/>
</dbReference>
<feature type="compositionally biased region" description="Acidic residues" evidence="8">
    <location>
        <begin position="96"/>
        <end position="112"/>
    </location>
</feature>
<protein>
    <recommendedName>
        <fullName evidence="14">Rad4-domain-containing protein</fullName>
    </recommendedName>
</protein>
<dbReference type="InterPro" id="IPR018328">
    <property type="entry name" value="Rad4_beta-hairpin_dom3"/>
</dbReference>
<feature type="domain" description="Rad4 beta-hairpin" evidence="10">
    <location>
        <begin position="579"/>
        <end position="641"/>
    </location>
</feature>
<evidence type="ECO:0000259" key="10">
    <source>
        <dbReference type="SMART" id="SM01031"/>
    </source>
</evidence>
<dbReference type="Gene3D" id="2.20.20.110">
    <property type="entry name" value="Rad4, beta-hairpin domain BHD1"/>
    <property type="match status" value="1"/>
</dbReference>